<dbReference type="Pfam" id="PF13363">
    <property type="entry name" value="BetaGal_dom3"/>
    <property type="match status" value="1"/>
</dbReference>
<keyword evidence="18" id="KW-1185">Reference proteome</keyword>
<dbReference type="SUPFAM" id="SSF49785">
    <property type="entry name" value="Galactose-binding domain-like"/>
    <property type="match status" value="2"/>
</dbReference>
<dbReference type="Pfam" id="PF13364">
    <property type="entry name" value="BetaGal_ABD2"/>
    <property type="match status" value="2"/>
</dbReference>
<dbReference type="InterPro" id="IPR025972">
    <property type="entry name" value="BetaGal_dom3"/>
</dbReference>
<evidence type="ECO:0000256" key="9">
    <source>
        <dbReference type="ARBA" id="ARBA00023136"/>
    </source>
</evidence>
<evidence type="ECO:0000259" key="16">
    <source>
        <dbReference type="SMART" id="SM01029"/>
    </source>
</evidence>
<gene>
    <name evidence="17" type="ORF">PMZ80_004133</name>
</gene>
<dbReference type="SUPFAM" id="SSF51445">
    <property type="entry name" value="(Trans)glycosidases"/>
    <property type="match status" value="1"/>
</dbReference>
<evidence type="ECO:0000256" key="15">
    <source>
        <dbReference type="SAM" id="Phobius"/>
    </source>
</evidence>
<dbReference type="InterPro" id="IPR006603">
    <property type="entry name" value="PQ-loop_rpt"/>
</dbReference>
<organism evidence="17 18">
    <name type="scientific">Knufia obscura</name>
    <dbReference type="NCBI Taxonomy" id="1635080"/>
    <lineage>
        <taxon>Eukaryota</taxon>
        <taxon>Fungi</taxon>
        <taxon>Dikarya</taxon>
        <taxon>Ascomycota</taxon>
        <taxon>Pezizomycotina</taxon>
        <taxon>Eurotiomycetes</taxon>
        <taxon>Chaetothyriomycetidae</taxon>
        <taxon>Chaetothyriales</taxon>
        <taxon>Trichomeriaceae</taxon>
        <taxon>Knufia</taxon>
    </lineage>
</organism>
<dbReference type="RefSeq" id="XP_064731217.1">
    <property type="nucleotide sequence ID" value="XM_064872559.1"/>
</dbReference>
<evidence type="ECO:0000256" key="7">
    <source>
        <dbReference type="ARBA" id="ARBA00022801"/>
    </source>
</evidence>
<keyword evidence="11 12" id="KW-0326">Glycosidase</keyword>
<evidence type="ECO:0000313" key="17">
    <source>
        <dbReference type="EMBL" id="KAK5943127.1"/>
    </source>
</evidence>
<dbReference type="Gene3D" id="3.20.20.80">
    <property type="entry name" value="Glycosidases"/>
    <property type="match status" value="1"/>
</dbReference>
<dbReference type="InterPro" id="IPR031330">
    <property type="entry name" value="Gly_Hdrlase_35_cat"/>
</dbReference>
<accession>A0ABR0RR61</accession>
<dbReference type="Gene3D" id="2.60.390.10">
    <property type="entry name" value="Beta-galactosidase, domain 3"/>
    <property type="match status" value="1"/>
</dbReference>
<comment type="similarity">
    <text evidence="3 13">Belongs to the glycosyl hydrolase 35 family.</text>
</comment>
<evidence type="ECO:0000256" key="11">
    <source>
        <dbReference type="ARBA" id="ARBA00023295"/>
    </source>
</evidence>
<evidence type="ECO:0000256" key="12">
    <source>
        <dbReference type="RuleBase" id="RU000675"/>
    </source>
</evidence>
<feature type="transmembrane region" description="Helical" evidence="15">
    <location>
        <begin position="124"/>
        <end position="141"/>
    </location>
</feature>
<evidence type="ECO:0000313" key="18">
    <source>
        <dbReference type="Proteomes" id="UP001334248"/>
    </source>
</evidence>
<evidence type="ECO:0000256" key="3">
    <source>
        <dbReference type="ARBA" id="ARBA00009809"/>
    </source>
</evidence>
<feature type="domain" description="Beta-galactosidase" evidence="16">
    <location>
        <begin position="705"/>
        <end position="886"/>
    </location>
</feature>
<dbReference type="SMART" id="SM00679">
    <property type="entry name" value="CTNS"/>
    <property type="match status" value="2"/>
</dbReference>
<dbReference type="Gene3D" id="2.102.20.10">
    <property type="entry name" value="Beta-galactosidase, domain 2"/>
    <property type="match status" value="1"/>
</dbReference>
<proteinExistence type="inferred from homology"/>
<evidence type="ECO:0000256" key="2">
    <source>
        <dbReference type="ARBA" id="ARBA00004141"/>
    </source>
</evidence>
<dbReference type="PROSITE" id="PS01182">
    <property type="entry name" value="GLYCOSYL_HYDROL_F35"/>
    <property type="match status" value="1"/>
</dbReference>
<dbReference type="InterPro" id="IPR018954">
    <property type="entry name" value="Betagal_dom2"/>
</dbReference>
<dbReference type="SUPFAM" id="SSF51011">
    <property type="entry name" value="Glycosyl hydrolase domain"/>
    <property type="match status" value="1"/>
</dbReference>
<comment type="subcellular location">
    <subcellularLocation>
        <location evidence="2">Membrane</location>
        <topology evidence="2">Multi-pass membrane protein</topology>
    </subcellularLocation>
</comment>
<dbReference type="Pfam" id="PF10435">
    <property type="entry name" value="BetaGal_dom2"/>
    <property type="match status" value="1"/>
</dbReference>
<evidence type="ECO:0000256" key="6">
    <source>
        <dbReference type="ARBA" id="ARBA00022729"/>
    </source>
</evidence>
<keyword evidence="10" id="KW-0325">Glycoprotein</keyword>
<evidence type="ECO:0000256" key="13">
    <source>
        <dbReference type="RuleBase" id="RU003679"/>
    </source>
</evidence>
<dbReference type="EC" id="3.2.1.23" evidence="4 12"/>
<dbReference type="Gene3D" id="1.20.1280.290">
    <property type="match status" value="2"/>
</dbReference>
<evidence type="ECO:0000256" key="8">
    <source>
        <dbReference type="ARBA" id="ARBA00022989"/>
    </source>
</evidence>
<dbReference type="InterPro" id="IPR019801">
    <property type="entry name" value="Glyco_hydro_35_CS"/>
</dbReference>
<dbReference type="SMART" id="SM01029">
    <property type="entry name" value="BetaGal_dom2"/>
    <property type="match status" value="1"/>
</dbReference>
<comment type="catalytic activity">
    <reaction evidence="1 12">
        <text>Hydrolysis of terminal non-reducing beta-D-galactose residues in beta-D-galactosides.</text>
        <dbReference type="EC" id="3.2.1.23"/>
    </reaction>
</comment>
<keyword evidence="6" id="KW-0732">Signal</keyword>
<dbReference type="EMBL" id="JAVHJV010000004">
    <property type="protein sequence ID" value="KAK5943127.1"/>
    <property type="molecule type" value="Genomic_DNA"/>
</dbReference>
<evidence type="ECO:0000256" key="5">
    <source>
        <dbReference type="ARBA" id="ARBA00022692"/>
    </source>
</evidence>
<evidence type="ECO:0000256" key="1">
    <source>
        <dbReference type="ARBA" id="ARBA00001412"/>
    </source>
</evidence>
<dbReference type="Proteomes" id="UP001334248">
    <property type="component" value="Unassembled WGS sequence"/>
</dbReference>
<feature type="transmembrane region" description="Helical" evidence="15">
    <location>
        <begin position="235"/>
        <end position="256"/>
    </location>
</feature>
<dbReference type="SUPFAM" id="SSF117100">
    <property type="entry name" value="Beta-galactosidase LacA, domain 3"/>
    <property type="match status" value="1"/>
</dbReference>
<dbReference type="PANTHER" id="PTHR23421">
    <property type="entry name" value="BETA-GALACTOSIDASE RELATED"/>
    <property type="match status" value="1"/>
</dbReference>
<feature type="compositionally biased region" description="Low complexity" evidence="14">
    <location>
        <begin position="302"/>
        <end position="314"/>
    </location>
</feature>
<evidence type="ECO:0000256" key="10">
    <source>
        <dbReference type="ARBA" id="ARBA00023180"/>
    </source>
</evidence>
<dbReference type="Gene3D" id="2.60.120.260">
    <property type="entry name" value="Galactose-binding domain-like"/>
    <property type="match status" value="2"/>
</dbReference>
<dbReference type="InterPro" id="IPR008979">
    <property type="entry name" value="Galactose-bd-like_sf"/>
</dbReference>
<evidence type="ECO:0000256" key="4">
    <source>
        <dbReference type="ARBA" id="ARBA00012756"/>
    </source>
</evidence>
<sequence>MDALQHTLIDPLKPILVPITHNLPKPLNDFALSLLGDVCHSALLLDVDVLTQPHCLNLAISKALGVAIITAASVVKVPQLIKLVRSQSAEGLSFTSYALETASFLITLSYNVRMGFPFSTYGETTFILAQDVAIASLILVYSKQTPLAIAFLIGIASAMYALLIDTTGLVSDAQMATLQAGAGVLGIASKLPQILTIYSQGGTGQLSAFAVFNYLLGSLSRIFTTLQEVDDKLILGGFVAGFILNAVLAGQMVYYWNSATTAGHGAEAKGKGAIKGVAQQGRQGLVTEENLKKAGVPLTPIGASSGARPSSSGSGRRRAFAGTLGSPLQSQPRVLVTQESEGLQDIVRYFDYVVTWDEYSIFIRGERVLFYSGEFHPFRLPVPDLWLDVFQKIKSLGYNGVSFYIDWALLEGERGVFRAEGVFALEPFFDAAAEAGIYLLARPGPYINAEVSGGGFPGWLTRVNGTFRTNSTSFLEATDLYAREIGSRIAKAQITNGGPVILFQPENEYTTPSNNITFPNSDYFQYIFDQFRGAGIVVPFISNDASPKGIFAPGNSSTDVHVDIYGHDGYPLGFNCEQPYNWTDGNLPTNWATLHEQQSSSTPYSIIEFQGGSFDPWGGYDYNQCAALTNEQFERIFYKNNWSFQVTIFNIYMTYGGTNWGNLGHPLGYTSYDYGAPIAEDRAITRAKFSEAKLMANFLKVTPSYITATNLNYTNTSITSNADVAVTPLLGNGSATALYIVRHSAYNSVNSTEYTFTVPSSAGEITIPQSNQLSDHLTLDGRDSKVHVVDCDLGGTNLLYSSAEVFTWQKYSDNTILVLYGGEGETHEFAVPSSQCSVTSGDASTVAIEENGNHDVVQWKVTPQAKVVQCDTLTIHLLFRNDAYNWWVLELPEEQPVSNYSSLTKSSVVVKGGYLMRTVRLEEGNLYLTGDINETTTITIAGSPSFDAMFFNGKAAGKSPATVEYVKPNLELPDFSQTVWSSLDSLPELSATYSDDAWTTADKTETVNQFQPNIPEVLYADEYGYHAGSLLYRGHFATPEDVSSLDLSISTQGGQAYGYSLWLDSTSIYEYPGISTSQSHNLTLPLSSLKPNTSYVLTFLMDHMGLTENLSAGNDTMREPRGLLSYNLTTSASVSLPVTWKLTGNLGGESYIDKTRGPSNEGAMFFERQGYHLPGAPTNDTSIFTSPDDSPLTGFSRPGVRFYATSFALDLPTAEYDIPLAFVITNSSTDTGPSKYRSQLYVNGFQFGKYVNHIGPQTSYPVPEGILNYHGENYVGLSLWNMEDDDAVTVKLDGFELRSSSTPVMSNRGRKVRLSYELPRDGWSKREGGY</sequence>
<keyword evidence="9 15" id="KW-0472">Membrane</keyword>
<protein>
    <recommendedName>
        <fullName evidence="4 12">Beta-galactosidase</fullName>
        <ecNumber evidence="4 12">3.2.1.23</ecNumber>
    </recommendedName>
</protein>
<name>A0ABR0RR61_9EURO</name>
<feature type="transmembrane region" description="Helical" evidence="15">
    <location>
        <begin position="204"/>
        <end position="223"/>
    </location>
</feature>
<dbReference type="InterPro" id="IPR036833">
    <property type="entry name" value="BetaGal_dom3_sf"/>
</dbReference>
<keyword evidence="8 15" id="KW-1133">Transmembrane helix</keyword>
<dbReference type="InterPro" id="IPR025300">
    <property type="entry name" value="BetaGal_jelly_roll_dom"/>
</dbReference>
<feature type="transmembrane region" description="Helical" evidence="15">
    <location>
        <begin position="147"/>
        <end position="164"/>
    </location>
</feature>
<keyword evidence="7 12" id="KW-0378">Hydrolase</keyword>
<dbReference type="InterPro" id="IPR037110">
    <property type="entry name" value="Betagal_dom2_sf"/>
</dbReference>
<dbReference type="GeneID" id="89997582"/>
<evidence type="ECO:0000256" key="14">
    <source>
        <dbReference type="SAM" id="MobiDB-lite"/>
    </source>
</evidence>
<dbReference type="PRINTS" id="PR00742">
    <property type="entry name" value="GLHYDRLASE35"/>
</dbReference>
<dbReference type="Pfam" id="PF01301">
    <property type="entry name" value="Glyco_hydro_35"/>
    <property type="match status" value="1"/>
</dbReference>
<keyword evidence="5 15" id="KW-0812">Transmembrane</keyword>
<dbReference type="InterPro" id="IPR001944">
    <property type="entry name" value="Glycoside_Hdrlase_35"/>
</dbReference>
<dbReference type="InterPro" id="IPR017853">
    <property type="entry name" value="GH"/>
</dbReference>
<feature type="region of interest" description="Disordered" evidence="14">
    <location>
        <begin position="297"/>
        <end position="326"/>
    </location>
</feature>
<comment type="caution">
    <text evidence="17">The sequence shown here is derived from an EMBL/GenBank/DDBJ whole genome shotgun (WGS) entry which is preliminary data.</text>
</comment>
<dbReference type="Pfam" id="PF04193">
    <property type="entry name" value="PQ-loop"/>
    <property type="match status" value="2"/>
</dbReference>
<reference evidence="17 18" key="1">
    <citation type="journal article" date="2023" name="Res Sq">
        <title>Genomic and morphological characterization of Knufia obscura isolated from the Mars 2020 spacecraft assembly facility.</title>
        <authorList>
            <person name="Chander A.M."/>
            <person name="Teixeira M.M."/>
            <person name="Singh N.K."/>
            <person name="Williams M.P."/>
            <person name="Parker C.W."/>
            <person name="Leo P."/>
            <person name="Stajich J.E."/>
            <person name="Torok T."/>
            <person name="Tighe S."/>
            <person name="Mason C.E."/>
            <person name="Venkateswaran K."/>
        </authorList>
    </citation>
    <scope>NUCLEOTIDE SEQUENCE [LARGE SCALE GENOMIC DNA]</scope>
    <source>
        <strain evidence="17 18">CCFEE 5817</strain>
    </source>
</reference>